<dbReference type="AlphaFoldDB" id="A0A7G2EKF1"/>
<dbReference type="InterPro" id="IPR002902">
    <property type="entry name" value="GNK2"/>
</dbReference>
<dbReference type="Pfam" id="PF01657">
    <property type="entry name" value="Stress-antifung"/>
    <property type="match status" value="1"/>
</dbReference>
<evidence type="ECO:0000259" key="1">
    <source>
        <dbReference type="PROSITE" id="PS51473"/>
    </source>
</evidence>
<dbReference type="EMBL" id="LR881468">
    <property type="protein sequence ID" value="CAD5323796.1"/>
    <property type="molecule type" value="Genomic_DNA"/>
</dbReference>
<organism evidence="2 3">
    <name type="scientific">Arabidopsis thaliana</name>
    <name type="common">Mouse-ear cress</name>
    <dbReference type="NCBI Taxonomy" id="3702"/>
    <lineage>
        <taxon>Eukaryota</taxon>
        <taxon>Viridiplantae</taxon>
        <taxon>Streptophyta</taxon>
        <taxon>Embryophyta</taxon>
        <taxon>Tracheophyta</taxon>
        <taxon>Spermatophyta</taxon>
        <taxon>Magnoliopsida</taxon>
        <taxon>eudicotyledons</taxon>
        <taxon>Gunneridae</taxon>
        <taxon>Pentapetalae</taxon>
        <taxon>rosids</taxon>
        <taxon>malvids</taxon>
        <taxon>Brassicales</taxon>
        <taxon>Brassicaceae</taxon>
        <taxon>Camelineae</taxon>
        <taxon>Arabidopsis</taxon>
    </lineage>
</organism>
<feature type="domain" description="Gnk2-homologous" evidence="1">
    <location>
        <begin position="173"/>
        <end position="282"/>
    </location>
</feature>
<gene>
    <name evidence="2" type="ORF">AT9943_LOCUS11723</name>
</gene>
<dbReference type="PANTHER" id="PTHR32411">
    <property type="entry name" value="CYSTEINE-RICH REPEAT SECRETORY PROTEIN 38-RELATED"/>
    <property type="match status" value="1"/>
</dbReference>
<dbReference type="PROSITE" id="PS51473">
    <property type="entry name" value="GNK2"/>
    <property type="match status" value="1"/>
</dbReference>
<accession>A0A7G2EKF1</accession>
<evidence type="ECO:0000313" key="2">
    <source>
        <dbReference type="EMBL" id="CAD5323796.1"/>
    </source>
</evidence>
<dbReference type="Proteomes" id="UP000516314">
    <property type="component" value="Chromosome 3"/>
</dbReference>
<reference evidence="2 3" key="1">
    <citation type="submission" date="2020-09" db="EMBL/GenBank/DDBJ databases">
        <authorList>
            <person name="Ashkenazy H."/>
        </authorList>
    </citation>
    <scope>NUCLEOTIDE SEQUENCE [LARGE SCALE GENOMIC DNA]</scope>
    <source>
        <strain evidence="3">cv. Cdm-0</strain>
    </source>
</reference>
<dbReference type="CDD" id="cd23509">
    <property type="entry name" value="Gnk2-like"/>
    <property type="match status" value="1"/>
</dbReference>
<name>A0A7G2EKF1_ARATH</name>
<evidence type="ECO:0000313" key="3">
    <source>
        <dbReference type="Proteomes" id="UP000516314"/>
    </source>
</evidence>
<protein>
    <submittedName>
        <fullName evidence="2">(thale cress) hypothetical protein</fullName>
    </submittedName>
</protein>
<dbReference type="PANTHER" id="PTHR32411:SF54">
    <property type="entry name" value="CYSTEINE-RICH REPEAT SECRETORY PROTEIN 29-RELATED"/>
    <property type="match status" value="1"/>
</dbReference>
<proteinExistence type="predicted"/>
<sequence>MYSSYSLSKCLVCFTILAIRTLIRRVSSLNRTNAYLNHKCLVIIKGNISGRASTRKTLTILLIISHLPKNFRMVSHTHLVARLQILSPSYFNVGATPTVPSVVLAMPPPSQGTINSPPTMIDYENTFSMHNQNNVNEDAESFNKKTRDFLYNLMLKADKPKSRVSSLNLTNDYLNHKCLVSQGKYRPGDKYEDNLNFLTREVLSYNFPTGFIHISYGEAPSFVAIILQCRGDSYDSKCLSCYATALSGIIPKEERLKECFLYAQPKQHDRGHGIVQQENKGFPLRAHAGSHYTQQDNDALRSRGEEARDKEIVCNGTVCARHIAMKGLFGMEYQ</sequence>
<dbReference type="InterPro" id="IPR050581">
    <property type="entry name" value="CRR_secretory_protein"/>
</dbReference>